<feature type="domain" description="HNH Cas9-type" evidence="13">
    <location>
        <begin position="526"/>
        <end position="687"/>
    </location>
</feature>
<evidence type="ECO:0000256" key="3">
    <source>
        <dbReference type="ARBA" id="ARBA00022723"/>
    </source>
</evidence>
<dbReference type="PROSITE" id="PS51749">
    <property type="entry name" value="HNH_CAS9"/>
    <property type="match status" value="1"/>
</dbReference>
<dbReference type="InterPro" id="IPR041217">
    <property type="entry name" value="Cas9_C"/>
</dbReference>
<dbReference type="Pfam" id="PF17894">
    <property type="entry name" value="Cas9_Topo"/>
    <property type="match status" value="1"/>
</dbReference>
<evidence type="ECO:0000313" key="15">
    <source>
        <dbReference type="Proteomes" id="UP000269019"/>
    </source>
</evidence>
<evidence type="ECO:0000256" key="11">
    <source>
        <dbReference type="ARBA" id="ARBA00046380"/>
    </source>
</evidence>
<dbReference type="GO" id="GO:0003723">
    <property type="term" value="F:RNA binding"/>
    <property type="evidence" value="ECO:0007669"/>
    <property type="project" value="UniProtKB-UniRule"/>
</dbReference>
<dbReference type="InterPro" id="IPR028629">
    <property type="entry name" value="Cas9"/>
</dbReference>
<sequence length="1106" mass="125795">MQVQKRYTVGLDVGSYSLGMAAIELNENGNPVSILSAVSHIHDAGLDPDQVKNATTRLAQSGLMRRTRRLYRERRRRSRKLHEFLVEQQWKTLPFESYADPYHPWRVRTMLVDSYVEDDVERGELLSIALRHIFNHRGWRNPYTRVQSLYNVAEPSENFEQIRNDLEGRYGVPIDRDITVAQLVSVAEFGKDRLRGAVKSKKNGNAKGAPENEVKEAVLSHRLQQSDNAREICRICQVQRIDDDLYKKIIDLVFDAKSPKGAQQERTGKDPFFPKEYRALKASDAFQRYRIASIIGNLRIREDDSNVPLDHDQRQQLFNFLVNHTGNNLPTWQDVAEELGIDRGLLRGTAAVTEDGERANSRPPIHETNRALTNCKVKPLASWWKSEDWPAREALVKALSNATKADFASPAGLKVEQFLRSVDDELLTEIDKLKLPIGRAAYGETTLIRLTNTMLENDLDLRGALEAEFNIPKNWSPPKPPINEPVGNPAVDRVLREAHRWIEAAVSQWGEPESVVVEDTRAGFTSEATRREIERGIEKRTKRNLALADQMRLELGIDGPIRRSDLWRYQSIQRQNAQCAYCGNPITFSASEMDHIVPRAGAGSTNVRENLVATCARCNRAKSNRPFANWARTCGIPGVSVDEAVERTRHWVRDSAMKTGEFKQFVKDVTDRFRRTEYDAPLDARSIESVGWMSIELRSRIMQRFPNARVDLYTGKTTSQARGASGITKHLEFIGGTGKSRLDRRHHAIDAAVIAMMRPYVAETLAIRNNIKFGEFLEHGGSDNRRWKEFIGEDQAHRQSWQRWMQAMHALLPLLQEALDQDRIPVTRNLRLRLGNGAVHKAEIHSLETVSLSTALTVEQIDRAATEALWCALTRHPDFDPKDGLSEDPQRQITVNGKLIKSDDQIELFPVQAASIRVRGGYAQLEKIHHVRFYRVPGKVKPKYFMLRVFVHDLVNFGGRDLFSVELAPQTQSVRHSRKILREALVDGTAEYLGWVVTGDELHLNPTVLPKSVTPLLEEFGHLHRWTIDGFPDERRIRLRSRLLSGEGAENLPEECRKVLTGRGVLTSVNALLAQGELMVVRRDALGRVRLGSRANLPVSWRLDRQ</sequence>
<dbReference type="KEGG" id="ccho:CCHOA_01930"/>
<dbReference type="InterPro" id="IPR040796">
    <property type="entry name" value="Cas9_b_hairpin"/>
</dbReference>
<accession>A0A3G6J4Z7</accession>
<evidence type="ECO:0000313" key="14">
    <source>
        <dbReference type="EMBL" id="AZA12813.1"/>
    </source>
</evidence>
<dbReference type="SMART" id="SM00507">
    <property type="entry name" value="HNHc"/>
    <property type="match status" value="1"/>
</dbReference>
<keyword evidence="5 12" id="KW-0378">Hydrolase</keyword>
<evidence type="ECO:0000259" key="13">
    <source>
        <dbReference type="PROSITE" id="PS51749"/>
    </source>
</evidence>
<dbReference type="PANTHER" id="PTHR33877:SF2">
    <property type="entry name" value="OS07G0170200 PROTEIN"/>
    <property type="match status" value="1"/>
</dbReference>
<dbReference type="GO" id="GO:0008270">
    <property type="term" value="F:zinc ion binding"/>
    <property type="evidence" value="ECO:0007669"/>
    <property type="project" value="InterPro"/>
</dbReference>
<keyword evidence="10" id="KW-0464">Manganese</keyword>
<dbReference type="Pfam" id="PF18470">
    <property type="entry name" value="Cas9_a"/>
    <property type="match status" value="1"/>
</dbReference>
<keyword evidence="9 12" id="KW-0238">DNA-binding</keyword>
<dbReference type="GO" id="GO:0016787">
    <property type="term" value="F:hydrolase activity"/>
    <property type="evidence" value="ECO:0007669"/>
    <property type="project" value="UniProtKB-KW"/>
</dbReference>
<dbReference type="Gene3D" id="3.30.70.3520">
    <property type="match status" value="1"/>
</dbReference>
<dbReference type="Pfam" id="PF01844">
    <property type="entry name" value="HNH"/>
    <property type="match status" value="1"/>
</dbReference>
<dbReference type="InterPro" id="IPR033114">
    <property type="entry name" value="HNH_CAS9"/>
</dbReference>
<dbReference type="PANTHER" id="PTHR33877">
    <property type="entry name" value="SLL1193 PROTEIN"/>
    <property type="match status" value="1"/>
</dbReference>
<evidence type="ECO:0000256" key="9">
    <source>
        <dbReference type="ARBA" id="ARBA00023125"/>
    </source>
</evidence>
<keyword evidence="3" id="KW-0479">Metal-binding</keyword>
<evidence type="ECO:0000256" key="4">
    <source>
        <dbReference type="ARBA" id="ARBA00022759"/>
    </source>
</evidence>
<dbReference type="Gene3D" id="1.10.30.50">
    <property type="match status" value="1"/>
</dbReference>
<dbReference type="NCBIfam" id="TIGR01865">
    <property type="entry name" value="cas_Csn1"/>
    <property type="match status" value="1"/>
</dbReference>
<dbReference type="InterPro" id="IPR052892">
    <property type="entry name" value="NA-targeting_endonuclease"/>
</dbReference>
<comment type="subunit">
    <text evidence="11">Monomer. Binds crRNA and tracrRNA.</text>
</comment>
<dbReference type="GO" id="GO:0004519">
    <property type="term" value="F:endonuclease activity"/>
    <property type="evidence" value="ECO:0007669"/>
    <property type="project" value="UniProtKB-UniRule"/>
</dbReference>
<keyword evidence="7" id="KW-0694">RNA-binding</keyword>
<gene>
    <name evidence="14" type="primary">cas2</name>
    <name evidence="14" type="ORF">CCHOA_01930</name>
</gene>
<evidence type="ECO:0000256" key="8">
    <source>
        <dbReference type="ARBA" id="ARBA00023118"/>
    </source>
</evidence>
<keyword evidence="2 12" id="KW-0540">Nuclease</keyword>
<dbReference type="InterPro" id="IPR040619">
    <property type="entry name" value="Cas9_alpha-helical_lobe"/>
</dbReference>
<reference evidence="14 15" key="1">
    <citation type="submission" date="2018-11" db="EMBL/GenBank/DDBJ databases">
        <authorList>
            <person name="Kleinhagauer T."/>
            <person name="Glaeser S.P."/>
            <person name="Spergser J."/>
            <person name="Ruckert C."/>
            <person name="Kaempfer P."/>
            <person name="Busse H.-J."/>
        </authorList>
    </citation>
    <scope>NUCLEOTIDE SEQUENCE [LARGE SCALE GENOMIC DNA]</scope>
    <source>
        <strain evidence="14 15">200CH</strain>
    </source>
</reference>
<comment type="cofactor">
    <cofactor evidence="1">
        <name>Mg(2+)</name>
        <dbReference type="ChEBI" id="CHEBI:18420"/>
    </cofactor>
</comment>
<evidence type="ECO:0000256" key="10">
    <source>
        <dbReference type="ARBA" id="ARBA00023211"/>
    </source>
</evidence>
<dbReference type="Pfam" id="PF18525">
    <property type="entry name" value="Cas9_C"/>
    <property type="match status" value="1"/>
</dbReference>
<dbReference type="Pfam" id="PF17893">
    <property type="entry name" value="Cas9_b_hairpin"/>
    <property type="match status" value="1"/>
</dbReference>
<evidence type="ECO:0000256" key="12">
    <source>
        <dbReference type="PROSITE-ProRule" id="PRU01085"/>
    </source>
</evidence>
<proteinExistence type="predicted"/>
<organism evidence="14 15">
    <name type="scientific">Corynebacterium choanae</name>
    <dbReference type="NCBI Taxonomy" id="1862358"/>
    <lineage>
        <taxon>Bacteria</taxon>
        <taxon>Bacillati</taxon>
        <taxon>Actinomycetota</taxon>
        <taxon>Actinomycetes</taxon>
        <taxon>Mycobacteriales</taxon>
        <taxon>Corynebacteriaceae</taxon>
        <taxon>Corynebacterium</taxon>
    </lineage>
</organism>
<keyword evidence="4 12" id="KW-0255">Endonuclease</keyword>
<dbReference type="Gene3D" id="3.30.420.10">
    <property type="entry name" value="Ribonuclease H-like superfamily/Ribonuclease H"/>
    <property type="match status" value="3"/>
</dbReference>
<dbReference type="InterPro" id="IPR041225">
    <property type="entry name" value="Cas9_Topo"/>
</dbReference>
<evidence type="ECO:0000256" key="1">
    <source>
        <dbReference type="ARBA" id="ARBA00001946"/>
    </source>
</evidence>
<dbReference type="GO" id="GO:0003677">
    <property type="term" value="F:DNA binding"/>
    <property type="evidence" value="ECO:0007669"/>
    <property type="project" value="UniProtKB-UniRule"/>
</dbReference>
<dbReference type="Proteomes" id="UP000269019">
    <property type="component" value="Chromosome"/>
</dbReference>
<dbReference type="GO" id="GO:0051607">
    <property type="term" value="P:defense response to virus"/>
    <property type="evidence" value="ECO:0007669"/>
    <property type="project" value="UniProtKB-KW"/>
</dbReference>
<evidence type="ECO:0000256" key="7">
    <source>
        <dbReference type="ARBA" id="ARBA00022884"/>
    </source>
</evidence>
<keyword evidence="8" id="KW-0051">Antiviral defense</keyword>
<dbReference type="EMBL" id="CP033896">
    <property type="protein sequence ID" value="AZA12813.1"/>
    <property type="molecule type" value="Genomic_DNA"/>
</dbReference>
<dbReference type="InterPro" id="IPR002711">
    <property type="entry name" value="HNH"/>
</dbReference>
<dbReference type="InterPro" id="IPR036397">
    <property type="entry name" value="RNaseH_sf"/>
</dbReference>
<dbReference type="AlphaFoldDB" id="A0A3G6J4Z7"/>
<name>A0A3G6J4Z7_9CORY</name>
<evidence type="ECO:0000256" key="5">
    <source>
        <dbReference type="ARBA" id="ARBA00022801"/>
    </source>
</evidence>
<evidence type="ECO:0000256" key="2">
    <source>
        <dbReference type="ARBA" id="ARBA00022722"/>
    </source>
</evidence>
<dbReference type="InterPro" id="IPR003615">
    <property type="entry name" value="HNH_nuc"/>
</dbReference>
<evidence type="ECO:0000256" key="6">
    <source>
        <dbReference type="ARBA" id="ARBA00022842"/>
    </source>
</evidence>
<dbReference type="RefSeq" id="WP_245992167.1">
    <property type="nucleotide sequence ID" value="NZ_CP033896.1"/>
</dbReference>
<protein>
    <submittedName>
        <fullName evidence="14">CRISPR-associated endonuclease Cas9</fullName>
    </submittedName>
</protein>
<dbReference type="Pfam" id="PF18541">
    <property type="entry name" value="RuvC_III"/>
    <property type="match status" value="1"/>
</dbReference>
<dbReference type="InterPro" id="IPR041383">
    <property type="entry name" value="RuvC_III"/>
</dbReference>
<keyword evidence="6" id="KW-0460">Magnesium</keyword>
<keyword evidence="15" id="KW-1185">Reference proteome</keyword>